<name>A0A1F7YIC7_9BACT</name>
<protein>
    <recommendedName>
        <fullName evidence="12">ATP synthase gamma chain</fullName>
    </recommendedName>
</protein>
<dbReference type="Pfam" id="PF00231">
    <property type="entry name" value="ATP-synt"/>
    <property type="match status" value="1"/>
</dbReference>
<evidence type="ECO:0000256" key="2">
    <source>
        <dbReference type="ARBA" id="ARBA00004170"/>
    </source>
</evidence>
<dbReference type="SUPFAM" id="SSF52943">
    <property type="entry name" value="ATP synthase (F1-ATPase), gamma subunit"/>
    <property type="match status" value="1"/>
</dbReference>
<dbReference type="InterPro" id="IPR000131">
    <property type="entry name" value="ATP_synth_F1_gsu"/>
</dbReference>
<accession>A0A1F7YIC7</accession>
<dbReference type="GO" id="GO:0046933">
    <property type="term" value="F:proton-transporting ATP synthase activity, rotational mechanism"/>
    <property type="evidence" value="ECO:0007669"/>
    <property type="project" value="InterPro"/>
</dbReference>
<evidence type="ECO:0000256" key="5">
    <source>
        <dbReference type="ARBA" id="ARBA00022781"/>
    </source>
</evidence>
<reference evidence="10 11" key="1">
    <citation type="journal article" date="2016" name="Nat. Commun.">
        <title>Thousands of microbial genomes shed light on interconnected biogeochemical processes in an aquifer system.</title>
        <authorList>
            <person name="Anantharaman K."/>
            <person name="Brown C.T."/>
            <person name="Hug L.A."/>
            <person name="Sharon I."/>
            <person name="Castelle C.J."/>
            <person name="Probst A.J."/>
            <person name="Thomas B.C."/>
            <person name="Singh A."/>
            <person name="Wilkins M.J."/>
            <person name="Karaoz U."/>
            <person name="Brodie E.L."/>
            <person name="Williams K.H."/>
            <person name="Hubbard S.S."/>
            <person name="Banfield J.F."/>
        </authorList>
    </citation>
    <scope>NUCLEOTIDE SEQUENCE [LARGE SCALE GENOMIC DNA]</scope>
</reference>
<comment type="subcellular location">
    <subcellularLocation>
        <location evidence="2">Membrane</location>
        <topology evidence="2">Peripheral membrane protein</topology>
    </subcellularLocation>
</comment>
<evidence type="ECO:0000256" key="1">
    <source>
        <dbReference type="ARBA" id="ARBA00003456"/>
    </source>
</evidence>
<comment type="similarity">
    <text evidence="3">Belongs to the ATPase gamma chain family.</text>
</comment>
<keyword evidence="7" id="KW-0472">Membrane</keyword>
<organism evidence="10 11">
    <name type="scientific">Candidatus Woesebacteria bacterium RIFCSPHIGHO2_01_FULL_40_22</name>
    <dbReference type="NCBI Taxonomy" id="1802499"/>
    <lineage>
        <taxon>Bacteria</taxon>
        <taxon>Candidatus Woeseibacteriota</taxon>
    </lineage>
</organism>
<evidence type="ECO:0008006" key="12">
    <source>
        <dbReference type="Google" id="ProtNLM"/>
    </source>
</evidence>
<dbReference type="AlphaFoldDB" id="A0A1F7YIC7"/>
<evidence type="ECO:0000256" key="7">
    <source>
        <dbReference type="ARBA" id="ARBA00023136"/>
    </source>
</evidence>
<evidence type="ECO:0000313" key="10">
    <source>
        <dbReference type="EMBL" id="OGM27043.1"/>
    </source>
</evidence>
<evidence type="ECO:0000256" key="6">
    <source>
        <dbReference type="ARBA" id="ARBA00023065"/>
    </source>
</evidence>
<keyword evidence="4" id="KW-0813">Transport</keyword>
<comment type="caution">
    <text evidence="10">The sequence shown here is derived from an EMBL/GenBank/DDBJ whole genome shotgun (WGS) entry which is preliminary data.</text>
</comment>
<dbReference type="PRINTS" id="PR00126">
    <property type="entry name" value="ATPASEGAMMA"/>
</dbReference>
<evidence type="ECO:0000313" key="11">
    <source>
        <dbReference type="Proteomes" id="UP000179221"/>
    </source>
</evidence>
<sequence length="295" mass="33616">MYSIGDIKDRLNEVQTLQGLVSAYEEISSIRMKKTRDSVLTNRSFQDEIDEIFDQLRMSYVREIANLAKKSNKRGENITFLPHNGKTVAVLLSANTGLYGDIVGKTFQLFLSEARKGDNEITIVGRHGLSLFLSEAVGRPYTFFEFPDYGENKSQLAEIIKHVVQYEEIHVYYGKFKNVITQDATEFSVSAEITKLSKTTEKPVAYLFEPSLEKILIFFETEIFASLFEQAVKESQLAKFASRFLAMDRARGNIDIELKKLQFENIRIAHNIINRKQLNTLSSTYTIGKGGNHGR</sequence>
<gene>
    <name evidence="10" type="ORF">A2628_02775</name>
</gene>
<keyword evidence="8" id="KW-0139">CF(1)</keyword>
<keyword evidence="5" id="KW-0375">Hydrogen ion transport</keyword>
<dbReference type="Gene3D" id="3.40.1380.10">
    <property type="match status" value="1"/>
</dbReference>
<evidence type="ECO:0000256" key="9">
    <source>
        <dbReference type="ARBA" id="ARBA00023310"/>
    </source>
</evidence>
<keyword evidence="9" id="KW-0066">ATP synthesis</keyword>
<dbReference type="EMBL" id="MGGL01000007">
    <property type="protein sequence ID" value="OGM27043.1"/>
    <property type="molecule type" value="Genomic_DNA"/>
</dbReference>
<dbReference type="GO" id="GO:0045259">
    <property type="term" value="C:proton-transporting ATP synthase complex"/>
    <property type="evidence" value="ECO:0007669"/>
    <property type="project" value="UniProtKB-KW"/>
</dbReference>
<dbReference type="Proteomes" id="UP000179221">
    <property type="component" value="Unassembled WGS sequence"/>
</dbReference>
<proteinExistence type="inferred from homology"/>
<evidence type="ECO:0000256" key="3">
    <source>
        <dbReference type="ARBA" id="ARBA00007681"/>
    </source>
</evidence>
<evidence type="ECO:0000256" key="8">
    <source>
        <dbReference type="ARBA" id="ARBA00023196"/>
    </source>
</evidence>
<evidence type="ECO:0000256" key="4">
    <source>
        <dbReference type="ARBA" id="ARBA00022448"/>
    </source>
</evidence>
<keyword evidence="6" id="KW-0406">Ion transport</keyword>
<dbReference type="InterPro" id="IPR035968">
    <property type="entry name" value="ATP_synth_F1_ATPase_gsu"/>
</dbReference>
<comment type="function">
    <text evidence="1">Produces ATP from ADP in the presence of a proton gradient across the membrane. The gamma chain is believed to be important in regulating ATPase activity and the flow of protons through the CF(0) complex.</text>
</comment>